<keyword evidence="1" id="KW-1133">Transmembrane helix</keyword>
<name>A0ABQ4KL57_9BACI</name>
<gene>
    <name evidence="2" type="ORF">J8TS2_25180</name>
</gene>
<keyword evidence="1" id="KW-0472">Membrane</keyword>
<reference evidence="2 3" key="1">
    <citation type="submission" date="2021-03" db="EMBL/GenBank/DDBJ databases">
        <title>Antimicrobial resistance genes in bacteria isolated from Japanese honey, and their potential for conferring macrolide and lincosamide resistance in the American foulbrood pathogen Paenibacillus larvae.</title>
        <authorList>
            <person name="Okamoto M."/>
            <person name="Kumagai M."/>
            <person name="Kanamori H."/>
            <person name="Takamatsu D."/>
        </authorList>
    </citation>
    <scope>NUCLEOTIDE SEQUENCE [LARGE SCALE GENOMIC DNA]</scope>
    <source>
        <strain evidence="2 3">J8TS2</strain>
    </source>
</reference>
<accession>A0ABQ4KL57</accession>
<evidence type="ECO:0000313" key="2">
    <source>
        <dbReference type="EMBL" id="GIN58199.1"/>
    </source>
</evidence>
<evidence type="ECO:0000313" key="3">
    <source>
        <dbReference type="Proteomes" id="UP000679950"/>
    </source>
</evidence>
<feature type="transmembrane region" description="Helical" evidence="1">
    <location>
        <begin position="21"/>
        <end position="39"/>
    </location>
</feature>
<dbReference type="EMBL" id="BORB01000020">
    <property type="protein sequence ID" value="GIN58199.1"/>
    <property type="molecule type" value="Genomic_DNA"/>
</dbReference>
<keyword evidence="1" id="KW-0812">Transmembrane</keyword>
<evidence type="ECO:0000256" key="1">
    <source>
        <dbReference type="SAM" id="Phobius"/>
    </source>
</evidence>
<comment type="caution">
    <text evidence="2">The sequence shown here is derived from an EMBL/GenBank/DDBJ whole genome shotgun (WGS) entry which is preliminary data.</text>
</comment>
<organism evidence="2 3">
    <name type="scientific">Lederbergia ruris</name>
    <dbReference type="NCBI Taxonomy" id="217495"/>
    <lineage>
        <taxon>Bacteria</taxon>
        <taxon>Bacillati</taxon>
        <taxon>Bacillota</taxon>
        <taxon>Bacilli</taxon>
        <taxon>Bacillales</taxon>
        <taxon>Bacillaceae</taxon>
        <taxon>Lederbergia</taxon>
    </lineage>
</organism>
<dbReference type="Proteomes" id="UP000679950">
    <property type="component" value="Unassembled WGS sequence"/>
</dbReference>
<keyword evidence="3" id="KW-1185">Reference proteome</keyword>
<proteinExistence type="predicted"/>
<sequence length="59" mass="6909">MEDPYFGRKCWTREYSESTKTYGYIVIVLEIAIIGLITYKKVTLRKKNVSRMKKGGEES</sequence>
<protein>
    <submittedName>
        <fullName evidence="2">Uncharacterized protein</fullName>
    </submittedName>
</protein>